<dbReference type="EMBL" id="BK014852">
    <property type="protein sequence ID" value="DAD78835.1"/>
    <property type="molecule type" value="Genomic_DNA"/>
</dbReference>
<proteinExistence type="predicted"/>
<evidence type="ECO:0000256" key="1">
    <source>
        <dbReference type="SAM" id="MobiDB-lite"/>
    </source>
</evidence>
<name>A0A8S5MA70_9CAUD</name>
<feature type="compositionally biased region" description="Polar residues" evidence="1">
    <location>
        <begin position="97"/>
        <end position="124"/>
    </location>
</feature>
<evidence type="ECO:0000313" key="2">
    <source>
        <dbReference type="EMBL" id="DAD78835.1"/>
    </source>
</evidence>
<organism evidence="2">
    <name type="scientific">Myoviridae sp. ct1Js5</name>
    <dbReference type="NCBI Taxonomy" id="2826601"/>
    <lineage>
        <taxon>Viruses</taxon>
        <taxon>Duplodnaviria</taxon>
        <taxon>Heunggongvirae</taxon>
        <taxon>Uroviricota</taxon>
        <taxon>Caudoviricetes</taxon>
    </lineage>
</organism>
<protein>
    <submittedName>
        <fullName evidence="2">Uncharacterized protein</fullName>
    </submittedName>
</protein>
<accession>A0A8S5MA70</accession>
<feature type="region of interest" description="Disordered" evidence="1">
    <location>
        <begin position="46"/>
        <end position="145"/>
    </location>
</feature>
<reference evidence="2" key="1">
    <citation type="journal article" date="2021" name="Proc. Natl. Acad. Sci. U.S.A.">
        <title>A Catalog of Tens of Thousands of Viruses from Human Metagenomes Reveals Hidden Associations with Chronic Diseases.</title>
        <authorList>
            <person name="Tisza M.J."/>
            <person name="Buck C.B."/>
        </authorList>
    </citation>
    <scope>NUCLEOTIDE SEQUENCE</scope>
    <source>
        <strain evidence="2">Ct1Js5</strain>
    </source>
</reference>
<sequence length="145" mass="16249">MDTIFNDNPNLDVAYKTADGKYFYTENGAQNHALTLKNKEVKKVVRTEDATEKEEVKNEVATETEEPQTVVTVESSEPSENTNSSEVSDNSEIPEPSESTDSSEVSDNSENPEPSENTKSSESLDPSEEQNKPRFELKPKNFNKR</sequence>
<feature type="compositionally biased region" description="Basic and acidic residues" evidence="1">
    <location>
        <begin position="129"/>
        <end position="139"/>
    </location>
</feature>
<feature type="compositionally biased region" description="Basic and acidic residues" evidence="1">
    <location>
        <begin position="46"/>
        <end position="60"/>
    </location>
</feature>
<feature type="compositionally biased region" description="Low complexity" evidence="1">
    <location>
        <begin position="67"/>
        <end position="88"/>
    </location>
</feature>